<dbReference type="InterPro" id="IPR029010">
    <property type="entry name" value="ThuA-like"/>
</dbReference>
<dbReference type="Pfam" id="PF06283">
    <property type="entry name" value="ThuA"/>
    <property type="match status" value="1"/>
</dbReference>
<feature type="domain" description="ThuA-like" evidence="1">
    <location>
        <begin position="14"/>
        <end position="210"/>
    </location>
</feature>
<name>A0A5C6W0U5_9BACI</name>
<organism evidence="2 3">
    <name type="scientific">Metabacillus litoralis</name>
    <dbReference type="NCBI Taxonomy" id="152268"/>
    <lineage>
        <taxon>Bacteria</taxon>
        <taxon>Bacillati</taxon>
        <taxon>Bacillota</taxon>
        <taxon>Bacilli</taxon>
        <taxon>Bacillales</taxon>
        <taxon>Bacillaceae</taxon>
        <taxon>Metabacillus</taxon>
    </lineage>
</organism>
<dbReference type="Gene3D" id="3.40.50.880">
    <property type="match status" value="1"/>
</dbReference>
<gene>
    <name evidence="2" type="ORF">FS935_11900</name>
</gene>
<dbReference type="AlphaFoldDB" id="A0A5C6W0U5"/>
<evidence type="ECO:0000313" key="3">
    <source>
        <dbReference type="Proteomes" id="UP000321363"/>
    </source>
</evidence>
<protein>
    <submittedName>
        <fullName evidence="2">ThuA domain-containing protein</fullName>
    </submittedName>
</protein>
<keyword evidence="3" id="KW-1185">Reference proteome</keyword>
<evidence type="ECO:0000259" key="1">
    <source>
        <dbReference type="Pfam" id="PF06283"/>
    </source>
</evidence>
<comment type="caution">
    <text evidence="2">The sequence shown here is derived from an EMBL/GenBank/DDBJ whole genome shotgun (WGS) entry which is preliminary data.</text>
</comment>
<dbReference type="Proteomes" id="UP000321363">
    <property type="component" value="Unassembled WGS sequence"/>
</dbReference>
<dbReference type="EMBL" id="VOQF01000006">
    <property type="protein sequence ID" value="TXC90609.1"/>
    <property type="molecule type" value="Genomic_DNA"/>
</dbReference>
<dbReference type="SUPFAM" id="SSF52317">
    <property type="entry name" value="Class I glutamine amidotransferase-like"/>
    <property type="match status" value="1"/>
</dbReference>
<accession>A0A5C6W0U5</accession>
<reference evidence="2 3" key="1">
    <citation type="journal article" date="2005" name="Int. J. Syst. Evol. Microbiol.">
        <title>Bacillus litoralis sp. nov., isolated from a tidal flat of the Yellow Sea in Korea.</title>
        <authorList>
            <person name="Yoon J.H."/>
            <person name="Oh T.K."/>
        </authorList>
    </citation>
    <scope>NUCLEOTIDE SEQUENCE [LARGE SCALE GENOMIC DNA]</scope>
    <source>
        <strain evidence="2 3">SW-211</strain>
    </source>
</reference>
<evidence type="ECO:0000313" key="2">
    <source>
        <dbReference type="EMBL" id="TXC90609.1"/>
    </source>
</evidence>
<sequence>MMKKVIALLGDYYHQEANISPALNHALLKLKNEGEQMEVEYIKAEQLTEKLQEHPDIVVLYKANRLNPTEEKPRYWMCEKLEEKICQYVKQGGSWFVWHSGLSSYENFKKYYEMVQGKFDFHPSEHQHVSYQPTGEVTTIRNQFSMVDEHYFVTCDESNTDVFLRAVSAKGNTVAGWTHAYGMGRVVCLTPAHNKEELVSNEMVDLLAKSLKLSYL</sequence>
<proteinExistence type="predicted"/>
<dbReference type="InterPro" id="IPR029062">
    <property type="entry name" value="Class_I_gatase-like"/>
</dbReference>